<dbReference type="AlphaFoldDB" id="A0A9Q3BM28"/>
<name>A0A9Q3BM28_9BASI</name>
<evidence type="ECO:0000313" key="10">
    <source>
        <dbReference type="Proteomes" id="UP000765509"/>
    </source>
</evidence>
<dbReference type="GO" id="GO:0005634">
    <property type="term" value="C:nucleus"/>
    <property type="evidence" value="ECO:0007669"/>
    <property type="project" value="UniProtKB-ARBA"/>
</dbReference>
<keyword evidence="1" id="KW-0808">Transferase</keyword>
<accession>A0A9Q3BM28</accession>
<reference evidence="9" key="1">
    <citation type="submission" date="2021-03" db="EMBL/GenBank/DDBJ databases">
        <title>Draft genome sequence of rust myrtle Austropuccinia psidii MF-1, a brazilian biotype.</title>
        <authorList>
            <person name="Quecine M.C."/>
            <person name="Pachon D.M.R."/>
            <person name="Bonatelli M.L."/>
            <person name="Correr F.H."/>
            <person name="Franceschini L.M."/>
            <person name="Leite T.F."/>
            <person name="Margarido G.R.A."/>
            <person name="Almeida C.A."/>
            <person name="Ferrarezi J.A."/>
            <person name="Labate C.A."/>
        </authorList>
    </citation>
    <scope>NUCLEOTIDE SEQUENCE</scope>
    <source>
        <strain evidence="9">MF-1</strain>
    </source>
</reference>
<dbReference type="Pfam" id="PF17921">
    <property type="entry name" value="Integrase_H2C2"/>
    <property type="match status" value="1"/>
</dbReference>
<dbReference type="Gene3D" id="1.10.340.70">
    <property type="match status" value="1"/>
</dbReference>
<dbReference type="GO" id="GO:0015074">
    <property type="term" value="P:DNA integration"/>
    <property type="evidence" value="ECO:0007669"/>
    <property type="project" value="InterPro"/>
</dbReference>
<protein>
    <recommendedName>
        <fullName evidence="8">Integrase catalytic domain-containing protein</fullName>
    </recommendedName>
</protein>
<dbReference type="InterPro" id="IPR043502">
    <property type="entry name" value="DNA/RNA_pol_sf"/>
</dbReference>
<keyword evidence="10" id="KW-1185">Reference proteome</keyword>
<keyword evidence="3" id="KW-0540">Nuclease</keyword>
<gene>
    <name evidence="9" type="ORF">O181_007061</name>
</gene>
<comment type="caution">
    <text evidence="9">The sequence shown here is derived from an EMBL/GenBank/DDBJ whole genome shotgun (WGS) entry which is preliminary data.</text>
</comment>
<dbReference type="PROSITE" id="PS50994">
    <property type="entry name" value="INTEGRASE"/>
    <property type="match status" value="1"/>
</dbReference>
<dbReference type="PANTHER" id="PTHR37984:SF5">
    <property type="entry name" value="PROTEIN NYNRIN-LIKE"/>
    <property type="match status" value="1"/>
</dbReference>
<keyword evidence="6" id="KW-0694">RNA-binding</keyword>
<evidence type="ECO:0000256" key="6">
    <source>
        <dbReference type="ARBA" id="ARBA00022884"/>
    </source>
</evidence>
<evidence type="ECO:0000256" key="5">
    <source>
        <dbReference type="ARBA" id="ARBA00022801"/>
    </source>
</evidence>
<evidence type="ECO:0000256" key="4">
    <source>
        <dbReference type="ARBA" id="ARBA00022759"/>
    </source>
</evidence>
<dbReference type="InterPro" id="IPR041373">
    <property type="entry name" value="RT_RNaseH"/>
</dbReference>
<dbReference type="OrthoDB" id="2505288at2759"/>
<evidence type="ECO:0000256" key="3">
    <source>
        <dbReference type="ARBA" id="ARBA00022722"/>
    </source>
</evidence>
<dbReference type="CDD" id="cd09274">
    <property type="entry name" value="RNase_HI_RT_Ty3"/>
    <property type="match status" value="1"/>
</dbReference>
<dbReference type="InterPro" id="IPR041588">
    <property type="entry name" value="Integrase_H2C2"/>
</dbReference>
<dbReference type="Gene3D" id="3.30.420.10">
    <property type="entry name" value="Ribonuclease H-like superfamily/Ribonuclease H"/>
    <property type="match status" value="1"/>
</dbReference>
<keyword evidence="4" id="KW-0255">Endonuclease</keyword>
<feature type="domain" description="Integrase catalytic" evidence="8">
    <location>
        <begin position="372"/>
        <end position="466"/>
    </location>
</feature>
<evidence type="ECO:0000313" key="9">
    <source>
        <dbReference type="EMBL" id="MBW0467346.1"/>
    </source>
</evidence>
<dbReference type="InterPro" id="IPR036397">
    <property type="entry name" value="RNaseH_sf"/>
</dbReference>
<dbReference type="Pfam" id="PF17917">
    <property type="entry name" value="RT_RNaseH"/>
    <property type="match status" value="1"/>
</dbReference>
<keyword evidence="5" id="KW-0378">Hydrolase</keyword>
<evidence type="ECO:0000256" key="1">
    <source>
        <dbReference type="ARBA" id="ARBA00022679"/>
    </source>
</evidence>
<dbReference type="InterPro" id="IPR012337">
    <property type="entry name" value="RNaseH-like_sf"/>
</dbReference>
<dbReference type="GO" id="GO:0003964">
    <property type="term" value="F:RNA-directed DNA polymerase activity"/>
    <property type="evidence" value="ECO:0007669"/>
    <property type="project" value="UniProtKB-KW"/>
</dbReference>
<evidence type="ECO:0000256" key="2">
    <source>
        <dbReference type="ARBA" id="ARBA00022695"/>
    </source>
</evidence>
<keyword evidence="7" id="KW-0695">RNA-directed DNA polymerase</keyword>
<sequence length="466" mass="53447">MESPNGEDLILGYDFLYPFNPLMDWKNLFITYDSSYKDYSGIDLSTSNDFATAFNSVSLVKSEKFPPHCACDHHIELEGPLPQEALSQLKLLKEAFTTAPILSHFNPSLPTIEETYASDNPLGAVLSQVNDSGKHPIEFDTQKPLPDELNYEIHDKELLGIIWALKCWRAFVLSLSHSFGVLQDHSSPQYFMSPKVLTCCQARWAKFLFEFHFTITYFPGRLATLTYALSHWDGMYPERGVEFIDKNPQNFQKILKKDLWQDRNYKEEPKKIERGESVQDYSLEPQSKSFLFNNRVVIPRNQEIQLDIIQKHHESLLAGYPGQEKTLKLIKRDFYCTGMNQIIKDLVSSHQQCLKNKNIHHKKFGLFKPLQIPSGPWNSFSMDFITQFPWSNNFDSISSVVGRSSKMGIFNEDSSEITSLALAKIFLSHIFYKHGLPVCVVSDRGSLFVPSFGGKLCQKLKISRDI</sequence>
<dbReference type="InterPro" id="IPR001584">
    <property type="entry name" value="Integrase_cat-core"/>
</dbReference>
<dbReference type="SUPFAM" id="SSF53098">
    <property type="entry name" value="Ribonuclease H-like"/>
    <property type="match status" value="1"/>
</dbReference>
<evidence type="ECO:0000259" key="8">
    <source>
        <dbReference type="PROSITE" id="PS50994"/>
    </source>
</evidence>
<dbReference type="GO" id="GO:0003723">
    <property type="term" value="F:RNA binding"/>
    <property type="evidence" value="ECO:0007669"/>
    <property type="project" value="UniProtKB-KW"/>
</dbReference>
<dbReference type="EMBL" id="AVOT02001557">
    <property type="protein sequence ID" value="MBW0467346.1"/>
    <property type="molecule type" value="Genomic_DNA"/>
</dbReference>
<keyword evidence="2" id="KW-0548">Nucleotidyltransferase</keyword>
<dbReference type="Proteomes" id="UP000765509">
    <property type="component" value="Unassembled WGS sequence"/>
</dbReference>
<proteinExistence type="predicted"/>
<organism evidence="9 10">
    <name type="scientific">Austropuccinia psidii MF-1</name>
    <dbReference type="NCBI Taxonomy" id="1389203"/>
    <lineage>
        <taxon>Eukaryota</taxon>
        <taxon>Fungi</taxon>
        <taxon>Dikarya</taxon>
        <taxon>Basidiomycota</taxon>
        <taxon>Pucciniomycotina</taxon>
        <taxon>Pucciniomycetes</taxon>
        <taxon>Pucciniales</taxon>
        <taxon>Sphaerophragmiaceae</taxon>
        <taxon>Austropuccinia</taxon>
    </lineage>
</organism>
<dbReference type="GO" id="GO:0016787">
    <property type="term" value="F:hydrolase activity"/>
    <property type="evidence" value="ECO:0007669"/>
    <property type="project" value="UniProtKB-KW"/>
</dbReference>
<dbReference type="PANTHER" id="PTHR37984">
    <property type="entry name" value="PROTEIN CBG26694"/>
    <property type="match status" value="1"/>
</dbReference>
<dbReference type="GO" id="GO:0004519">
    <property type="term" value="F:endonuclease activity"/>
    <property type="evidence" value="ECO:0007669"/>
    <property type="project" value="UniProtKB-KW"/>
</dbReference>
<dbReference type="SUPFAM" id="SSF56672">
    <property type="entry name" value="DNA/RNA polymerases"/>
    <property type="match status" value="1"/>
</dbReference>
<evidence type="ECO:0000256" key="7">
    <source>
        <dbReference type="ARBA" id="ARBA00022918"/>
    </source>
</evidence>
<dbReference type="InterPro" id="IPR050951">
    <property type="entry name" value="Retrovirus_Pol_polyprotein"/>
</dbReference>